<name>A0ACB8UFB4_9APHY</name>
<evidence type="ECO:0000313" key="2">
    <source>
        <dbReference type="Proteomes" id="UP001055072"/>
    </source>
</evidence>
<reference evidence="1" key="1">
    <citation type="journal article" date="2021" name="Environ. Microbiol.">
        <title>Gene family expansions and transcriptome signatures uncover fungal adaptations to wood decay.</title>
        <authorList>
            <person name="Hage H."/>
            <person name="Miyauchi S."/>
            <person name="Viragh M."/>
            <person name="Drula E."/>
            <person name="Min B."/>
            <person name="Chaduli D."/>
            <person name="Navarro D."/>
            <person name="Favel A."/>
            <person name="Norest M."/>
            <person name="Lesage-Meessen L."/>
            <person name="Balint B."/>
            <person name="Merenyi Z."/>
            <person name="de Eugenio L."/>
            <person name="Morin E."/>
            <person name="Martinez A.T."/>
            <person name="Baldrian P."/>
            <person name="Stursova M."/>
            <person name="Martinez M.J."/>
            <person name="Novotny C."/>
            <person name="Magnuson J.K."/>
            <person name="Spatafora J.W."/>
            <person name="Maurice S."/>
            <person name="Pangilinan J."/>
            <person name="Andreopoulos W."/>
            <person name="LaButti K."/>
            <person name="Hundley H."/>
            <person name="Na H."/>
            <person name="Kuo A."/>
            <person name="Barry K."/>
            <person name="Lipzen A."/>
            <person name="Henrissat B."/>
            <person name="Riley R."/>
            <person name="Ahrendt S."/>
            <person name="Nagy L.G."/>
            <person name="Grigoriev I.V."/>
            <person name="Martin F."/>
            <person name="Rosso M.N."/>
        </authorList>
    </citation>
    <scope>NUCLEOTIDE SEQUENCE</scope>
    <source>
        <strain evidence="1">CBS 384.51</strain>
    </source>
</reference>
<protein>
    <submittedName>
        <fullName evidence="1">Cytochrome P450</fullName>
    </submittedName>
</protein>
<sequence length="416" mass="47616">MILKTTRNIRVTVLSGPKAASVFFNHKNLSLDRGYMMMIPENVDWRDVEGMPSTPNGIDLASFYSRFKLVLGPEKLEQRSFSVLRNIDKFYQKMGEHGTIDLFHAHHDLVLQLLMRNTFPDEIADDERIVGYVDGLYNAIDSPGMARLPIYNRLRKYFYGFKLYRALDEILKNWQEEKSGEETNSIKVLLDRGDGIEGIISFAIGATYAGLLNTSRLISWVVVHLTVYPEWRMKVLGEIRELLNKYNATPETLDRIPFRAWDTDLPLLDMTANEILRSHGHGVLLRQNIGEAFDIDGCMISKNACVVYPMHDVHHNPRLYGPTPQAFSPGRIESMGDEKQLNFVAWGSGRHPCTGRHMAQLIYRQVLTHLLTRFECEVIDKSQNPLQSLPVADHNSLHLSPPINTPIIMKYQVYDT</sequence>
<comment type="caution">
    <text evidence="1">The sequence shown here is derived from an EMBL/GenBank/DDBJ whole genome shotgun (WGS) entry which is preliminary data.</text>
</comment>
<dbReference type="EMBL" id="MU274904">
    <property type="protein sequence ID" value="KAI0092365.1"/>
    <property type="molecule type" value="Genomic_DNA"/>
</dbReference>
<evidence type="ECO:0000313" key="1">
    <source>
        <dbReference type="EMBL" id="KAI0092365.1"/>
    </source>
</evidence>
<proteinExistence type="predicted"/>
<dbReference type="Proteomes" id="UP001055072">
    <property type="component" value="Unassembled WGS sequence"/>
</dbReference>
<keyword evidence="2" id="KW-1185">Reference proteome</keyword>
<organism evidence="1 2">
    <name type="scientific">Irpex rosettiformis</name>
    <dbReference type="NCBI Taxonomy" id="378272"/>
    <lineage>
        <taxon>Eukaryota</taxon>
        <taxon>Fungi</taxon>
        <taxon>Dikarya</taxon>
        <taxon>Basidiomycota</taxon>
        <taxon>Agaricomycotina</taxon>
        <taxon>Agaricomycetes</taxon>
        <taxon>Polyporales</taxon>
        <taxon>Irpicaceae</taxon>
        <taxon>Irpex</taxon>
    </lineage>
</organism>
<accession>A0ACB8UFB4</accession>
<gene>
    <name evidence="1" type="ORF">BDY19DRAFT_597887</name>
</gene>